<evidence type="ECO:0000256" key="5">
    <source>
        <dbReference type="ARBA" id="ARBA00022664"/>
    </source>
</evidence>
<dbReference type="PANTHER" id="PTHR11805">
    <property type="entry name" value="CYSTEINE-RICH PDZ-BINDING PROTEIN"/>
    <property type="match status" value="1"/>
</dbReference>
<feature type="region of interest" description="Disordered" evidence="9">
    <location>
        <begin position="73"/>
        <end position="108"/>
    </location>
</feature>
<dbReference type="Proteomes" id="UP000837857">
    <property type="component" value="Chromosome 28"/>
</dbReference>
<feature type="compositionally biased region" description="Polar residues" evidence="9">
    <location>
        <begin position="77"/>
        <end position="86"/>
    </location>
</feature>
<accession>A0ABN8IP90</accession>
<evidence type="ECO:0000256" key="7">
    <source>
        <dbReference type="ARBA" id="ARBA00023187"/>
    </source>
</evidence>
<evidence type="ECO:0000256" key="8">
    <source>
        <dbReference type="ARBA" id="ARBA00032518"/>
    </source>
</evidence>
<reference evidence="10" key="1">
    <citation type="submission" date="2022-03" db="EMBL/GenBank/DDBJ databases">
        <authorList>
            <person name="Martin H S."/>
        </authorList>
    </citation>
    <scope>NUCLEOTIDE SEQUENCE</scope>
</reference>
<evidence type="ECO:0000256" key="3">
    <source>
        <dbReference type="ARBA" id="ARBA00018615"/>
    </source>
</evidence>
<dbReference type="EMBL" id="OW152840">
    <property type="protein sequence ID" value="CAH2061885.1"/>
    <property type="molecule type" value="Genomic_DNA"/>
</dbReference>
<keyword evidence="7" id="KW-0508">mRNA splicing</keyword>
<evidence type="ECO:0000313" key="11">
    <source>
        <dbReference type="Proteomes" id="UP000837857"/>
    </source>
</evidence>
<gene>
    <name evidence="10" type="ORF">IPOD504_LOCUS11528</name>
</gene>
<comment type="subcellular location">
    <subcellularLocation>
        <location evidence="1">Cytoplasm</location>
    </subcellularLocation>
</comment>
<feature type="non-terminal residue" evidence="10">
    <location>
        <position position="1"/>
    </location>
</feature>
<evidence type="ECO:0000256" key="6">
    <source>
        <dbReference type="ARBA" id="ARBA00022728"/>
    </source>
</evidence>
<evidence type="ECO:0000256" key="1">
    <source>
        <dbReference type="ARBA" id="ARBA00004496"/>
    </source>
</evidence>
<feature type="compositionally biased region" description="Basic and acidic residues" evidence="9">
    <location>
        <begin position="87"/>
        <end position="98"/>
    </location>
</feature>
<keyword evidence="5" id="KW-0507">mRNA processing</keyword>
<protein>
    <recommendedName>
        <fullName evidence="3">Cysteine-rich PDZ-binding protein</fullName>
    </recommendedName>
    <alternativeName>
        <fullName evidence="8">Cysteine-rich interactor of PDZ three</fullName>
    </alternativeName>
</protein>
<evidence type="ECO:0000256" key="4">
    <source>
        <dbReference type="ARBA" id="ARBA00022490"/>
    </source>
</evidence>
<keyword evidence="4" id="KW-0963">Cytoplasm</keyword>
<name>A0ABN8IP90_9NEOP</name>
<dbReference type="InterPro" id="IPR019367">
    <property type="entry name" value="PDZ-binding_CRIPT"/>
</dbReference>
<evidence type="ECO:0000256" key="2">
    <source>
        <dbReference type="ARBA" id="ARBA00009021"/>
    </source>
</evidence>
<dbReference type="PANTHER" id="PTHR11805:SF1">
    <property type="entry name" value="CYSTEINE-RICH PDZ-BINDING PROTEIN"/>
    <property type="match status" value="1"/>
</dbReference>
<evidence type="ECO:0000313" key="10">
    <source>
        <dbReference type="EMBL" id="CAH2061885.1"/>
    </source>
</evidence>
<comment type="similarity">
    <text evidence="2">Belongs to the CRIPT family.</text>
</comment>
<keyword evidence="6" id="KW-0747">Spliceosome</keyword>
<proteinExistence type="inferred from homology"/>
<keyword evidence="11" id="KW-1185">Reference proteome</keyword>
<dbReference type="Pfam" id="PF10235">
    <property type="entry name" value="Cript"/>
    <property type="match status" value="1"/>
</dbReference>
<organism evidence="10 11">
    <name type="scientific">Iphiclides podalirius</name>
    <name type="common">scarce swallowtail</name>
    <dbReference type="NCBI Taxonomy" id="110791"/>
    <lineage>
        <taxon>Eukaryota</taxon>
        <taxon>Metazoa</taxon>
        <taxon>Ecdysozoa</taxon>
        <taxon>Arthropoda</taxon>
        <taxon>Hexapoda</taxon>
        <taxon>Insecta</taxon>
        <taxon>Pterygota</taxon>
        <taxon>Neoptera</taxon>
        <taxon>Endopterygota</taxon>
        <taxon>Lepidoptera</taxon>
        <taxon>Glossata</taxon>
        <taxon>Ditrysia</taxon>
        <taxon>Papilionoidea</taxon>
        <taxon>Papilionidae</taxon>
        <taxon>Papilioninae</taxon>
        <taxon>Iphiclides</taxon>
    </lineage>
</organism>
<sequence length="207" mass="23615">MLKAYLDHVDPVEIERKTTVNESELDKNPIDIEDVLSPIIRKIKSKINVDKYQNHSQTFNNIHDFIKQNKLEKAENTRSNQDTPPDNENHEKILREPENSPPEATDQLSYSVDRAASKPYRSLDPWKTGARNTVESGGRKVGENKALTAKKARFNPYTAKFEGCKICRMKVHQVGSHYCQACAYKKGICAMCGKKILDTKNYRQSST</sequence>
<evidence type="ECO:0000256" key="9">
    <source>
        <dbReference type="SAM" id="MobiDB-lite"/>
    </source>
</evidence>